<evidence type="ECO:0000313" key="1">
    <source>
        <dbReference type="EMBL" id="CEK55573.1"/>
    </source>
</evidence>
<gene>
    <name evidence="1" type="primary">ORF25528</name>
</gene>
<feature type="non-terminal residue" evidence="1">
    <location>
        <position position="69"/>
    </location>
</feature>
<dbReference type="AlphaFoldDB" id="A0A0B6YH67"/>
<name>A0A0B6YH67_9EUPU</name>
<protein>
    <submittedName>
        <fullName evidence="1">Uncharacterized protein</fullName>
    </submittedName>
</protein>
<accession>A0A0B6YH67</accession>
<sequence>MMRFLVRSMVTTRDCSGQGDTILMDVQLEVVCTCLEVARSTTWYIPCTPWGLRLPVIPSHTGSPTLGGL</sequence>
<organism evidence="1">
    <name type="scientific">Arion vulgaris</name>
    <dbReference type="NCBI Taxonomy" id="1028688"/>
    <lineage>
        <taxon>Eukaryota</taxon>
        <taxon>Metazoa</taxon>
        <taxon>Spiralia</taxon>
        <taxon>Lophotrochozoa</taxon>
        <taxon>Mollusca</taxon>
        <taxon>Gastropoda</taxon>
        <taxon>Heterobranchia</taxon>
        <taxon>Euthyneura</taxon>
        <taxon>Panpulmonata</taxon>
        <taxon>Eupulmonata</taxon>
        <taxon>Stylommatophora</taxon>
        <taxon>Helicina</taxon>
        <taxon>Arionoidea</taxon>
        <taxon>Arionidae</taxon>
        <taxon>Arion</taxon>
    </lineage>
</organism>
<reference evidence="1" key="1">
    <citation type="submission" date="2014-12" db="EMBL/GenBank/DDBJ databases">
        <title>Insight into the proteome of Arion vulgaris.</title>
        <authorList>
            <person name="Aradska J."/>
            <person name="Bulat T."/>
            <person name="Smidak R."/>
            <person name="Sarate P."/>
            <person name="Gangsoo J."/>
            <person name="Sialana F."/>
            <person name="Bilban M."/>
            <person name="Lubec G."/>
        </authorList>
    </citation>
    <scope>NUCLEOTIDE SEQUENCE</scope>
    <source>
        <tissue evidence="1">Skin</tissue>
    </source>
</reference>
<proteinExistence type="predicted"/>
<dbReference type="EMBL" id="HACG01008708">
    <property type="protein sequence ID" value="CEK55573.1"/>
    <property type="molecule type" value="Transcribed_RNA"/>
</dbReference>